<comment type="caution">
    <text evidence="2">The sequence shown here is derived from an EMBL/GenBank/DDBJ whole genome shotgun (WGS) entry which is preliminary data.</text>
</comment>
<dbReference type="AlphaFoldDB" id="A0A8S8ZV50"/>
<protein>
    <submittedName>
        <fullName evidence="2">Uncharacterized protein</fullName>
    </submittedName>
</protein>
<dbReference type="GO" id="GO:0019836">
    <property type="term" value="P:symbiont-mediated hemolysis of host erythrocyte"/>
    <property type="evidence" value="ECO:0007669"/>
    <property type="project" value="InterPro"/>
</dbReference>
<sequence length="139" mass="15489">MGYGDWTELEIKNKSGKELSLRNCQHEWGKFYFCESGSDKNREISIDELNSKKIAPGGSYRFGACGKENSLSGCDGFVELWDAETNVMAAKVRYFSPHGTSYNRMDIDCPNEGWNCSQTGGYLGNDQPLGNVKVTVSTY</sequence>
<dbReference type="InterPro" id="IPR009413">
    <property type="entry name" value="Aegerolysin-typ"/>
</dbReference>
<dbReference type="Proteomes" id="UP000433876">
    <property type="component" value="Unassembled WGS sequence"/>
</dbReference>
<proteinExistence type="inferred from homology"/>
<evidence type="ECO:0000313" key="3">
    <source>
        <dbReference type="Proteomes" id="UP000433876"/>
    </source>
</evidence>
<organism evidence="2 3">
    <name type="scientific">Sordaria macrospora</name>
    <dbReference type="NCBI Taxonomy" id="5147"/>
    <lineage>
        <taxon>Eukaryota</taxon>
        <taxon>Fungi</taxon>
        <taxon>Dikarya</taxon>
        <taxon>Ascomycota</taxon>
        <taxon>Pezizomycotina</taxon>
        <taxon>Sordariomycetes</taxon>
        <taxon>Sordariomycetidae</taxon>
        <taxon>Sordariales</taxon>
        <taxon>Sordariaceae</taxon>
        <taxon>Sordaria</taxon>
    </lineage>
</organism>
<reference evidence="2 3" key="1">
    <citation type="submission" date="2017-07" db="EMBL/GenBank/DDBJ databases">
        <title>Genome sequence of the Sordaria macrospora wild type strain R19027.</title>
        <authorList>
            <person name="Nowrousian M."/>
            <person name="Teichert I."/>
            <person name="Kueck U."/>
        </authorList>
    </citation>
    <scope>NUCLEOTIDE SEQUENCE [LARGE SCALE GENOMIC DNA]</scope>
    <source>
        <strain evidence="2 3">R19027</strain>
        <tissue evidence="2">Mycelium</tissue>
    </source>
</reference>
<dbReference type="Gene3D" id="2.60.270.50">
    <property type="match status" value="1"/>
</dbReference>
<name>A0A8S8ZV50_SORMA</name>
<dbReference type="OMA" id="CGRENTW"/>
<evidence type="ECO:0000256" key="1">
    <source>
        <dbReference type="ARBA" id="ARBA00010795"/>
    </source>
</evidence>
<dbReference type="VEuPathDB" id="FungiDB:SMAC_02177"/>
<accession>A0A8S8ZV50</accession>
<gene>
    <name evidence="2" type="ORF">SMACR_02177</name>
</gene>
<comment type="similarity">
    <text evidence="1">Belongs to the aegerolysin family.</text>
</comment>
<dbReference type="EMBL" id="NMPR01000039">
    <property type="protein sequence ID" value="KAA8633329.1"/>
    <property type="molecule type" value="Genomic_DNA"/>
</dbReference>
<evidence type="ECO:0000313" key="2">
    <source>
        <dbReference type="EMBL" id="KAA8633329.1"/>
    </source>
</evidence>
<dbReference type="Pfam" id="PF06355">
    <property type="entry name" value="Aegerolysin"/>
    <property type="match status" value="1"/>
</dbReference>